<feature type="transmembrane region" description="Helical" evidence="2">
    <location>
        <begin position="312"/>
        <end position="333"/>
    </location>
</feature>
<dbReference type="RefSeq" id="XP_054937215.1">
    <property type="nucleotide sequence ID" value="XM_055081240.1"/>
</dbReference>
<reference evidence="4" key="1">
    <citation type="submission" date="2025-08" db="UniProtKB">
        <authorList>
            <consortium name="RefSeq"/>
        </authorList>
    </citation>
    <scope>IDENTIFICATION</scope>
    <source>
        <tissue evidence="4">Muscle</tissue>
    </source>
</reference>
<evidence type="ECO:0000256" key="2">
    <source>
        <dbReference type="SAM" id="Phobius"/>
    </source>
</evidence>
<keyword evidence="2" id="KW-1133">Transmembrane helix</keyword>
<dbReference type="Pfam" id="PF09772">
    <property type="entry name" value="Tmem26"/>
    <property type="match status" value="1"/>
</dbReference>
<keyword evidence="2 4" id="KW-0812">Transmembrane</keyword>
<dbReference type="GeneID" id="102988716"/>
<feature type="region of interest" description="Disordered" evidence="1">
    <location>
        <begin position="340"/>
        <end position="364"/>
    </location>
</feature>
<dbReference type="Proteomes" id="UP000248484">
    <property type="component" value="Chromosome 20"/>
</dbReference>
<dbReference type="InterPro" id="IPR019169">
    <property type="entry name" value="Transmembrane_26"/>
</dbReference>
<keyword evidence="2" id="KW-0472">Membrane</keyword>
<evidence type="ECO:0000313" key="4">
    <source>
        <dbReference type="RefSeq" id="XP_054937215.1"/>
    </source>
</evidence>
<dbReference type="OrthoDB" id="10042902at2759"/>
<evidence type="ECO:0000313" key="3">
    <source>
        <dbReference type="Proteomes" id="UP000248484"/>
    </source>
</evidence>
<feature type="transmembrane region" description="Helical" evidence="2">
    <location>
        <begin position="34"/>
        <end position="52"/>
    </location>
</feature>
<organism evidence="3 4">
    <name type="scientific">Physeter macrocephalus</name>
    <name type="common">Sperm whale</name>
    <name type="synonym">Physeter catodon</name>
    <dbReference type="NCBI Taxonomy" id="9755"/>
    <lineage>
        <taxon>Eukaryota</taxon>
        <taxon>Metazoa</taxon>
        <taxon>Chordata</taxon>
        <taxon>Craniata</taxon>
        <taxon>Vertebrata</taxon>
        <taxon>Euteleostomi</taxon>
        <taxon>Mammalia</taxon>
        <taxon>Eutheria</taxon>
        <taxon>Laurasiatheria</taxon>
        <taxon>Artiodactyla</taxon>
        <taxon>Whippomorpha</taxon>
        <taxon>Cetacea</taxon>
        <taxon>Odontoceti</taxon>
        <taxon>Physeteridae</taxon>
        <taxon>Physeter</taxon>
    </lineage>
</organism>
<gene>
    <name evidence="4" type="primary">TMEM26</name>
</gene>
<dbReference type="CTD" id="219623"/>
<evidence type="ECO:0000256" key="1">
    <source>
        <dbReference type="SAM" id="MobiDB-lite"/>
    </source>
</evidence>
<keyword evidence="3" id="KW-1185">Reference proteome</keyword>
<dbReference type="PANTHER" id="PTHR22168">
    <property type="entry name" value="TMEM26 PROTEIN"/>
    <property type="match status" value="1"/>
</dbReference>
<sequence length="386" mass="43488">MEGLVLLNALATRLLFVLHSLVGVWRVTEVKKEPWYWLLALLNVLLFLETALTLKFKRGRGYKWFSPAIFLYLISIVPSLWLLEMHHETQYCSSQSEGMSKNTSTKEDFNQTLLSTEQTNRADDLIETVRAFSLYIKGSSRSPLHLAKVFVNNLSTVCEKVWTLGLHQTFLLMLIIGRWLLPIGGGITRDQLSQLLLMFVGTAADILEFTSETLEEENVRNSPALVYAILVIWTWSMLQFPLDLAVQHVVCPVSMTTRGFPSRFFCQYSADLWNIGISIFIQDGPFLAVRLILMTYFKVINQMLVFFAAKNFLVVVLQLYRLVVLALVVHASLRSQQERLKGEHRRPGVPAESGVSPGAWAGGSKEGLAIPLQALPVTSDDSPLTP</sequence>
<feature type="transmembrane region" description="Helical" evidence="2">
    <location>
        <begin position="272"/>
        <end position="292"/>
    </location>
</feature>
<feature type="transmembrane region" description="Helical" evidence="2">
    <location>
        <begin position="64"/>
        <end position="83"/>
    </location>
</feature>
<name>A0A9W2WE73_PHYMC</name>
<feature type="transmembrane region" description="Helical" evidence="2">
    <location>
        <begin position="7"/>
        <end position="28"/>
    </location>
</feature>
<dbReference type="AlphaFoldDB" id="A0A9W2WE73"/>
<protein>
    <submittedName>
        <fullName evidence="4">Transmembrane protein 26 isoform X1</fullName>
    </submittedName>
</protein>
<accession>A0A9W2WE73</accession>
<dbReference type="PANTHER" id="PTHR22168:SF3">
    <property type="entry name" value="TRANSMEMBRANE PROTEIN 26"/>
    <property type="match status" value="1"/>
</dbReference>
<proteinExistence type="predicted"/>